<dbReference type="EMBL" id="FOOC01000005">
    <property type="protein sequence ID" value="SFF48476.1"/>
    <property type="molecule type" value="Genomic_DNA"/>
</dbReference>
<feature type="domain" description="PrcB C-terminal" evidence="1">
    <location>
        <begin position="73"/>
        <end position="129"/>
    </location>
</feature>
<gene>
    <name evidence="2" type="ORF">SAMN04488120_105139</name>
</gene>
<sequence length="154" mass="17013">MMLVAAVTACGWNRWLWRGTPLQAVELGRAQLCADGQDGVRVRWFDTAADVRLWQQQTGVDLRLKTIPERGRYVLIELGQRNTGGYGIAVSREARLLGTTLHLYATFFAPAPGAMTVQMITSPCVLVHLPEADFAAIEVYDQEGRLRASANRPG</sequence>
<evidence type="ECO:0000313" key="2">
    <source>
        <dbReference type="EMBL" id="SFF48476.1"/>
    </source>
</evidence>
<dbReference type="STRING" id="1076937.SAMN04488120_105139"/>
<dbReference type="Proteomes" id="UP000199771">
    <property type="component" value="Unassembled WGS sequence"/>
</dbReference>
<dbReference type="AlphaFoldDB" id="A0A1I2J693"/>
<reference evidence="2 3" key="1">
    <citation type="submission" date="2016-10" db="EMBL/GenBank/DDBJ databases">
        <authorList>
            <person name="de Groot N.N."/>
        </authorList>
    </citation>
    <scope>NUCLEOTIDE SEQUENCE [LARGE SCALE GENOMIC DNA]</scope>
    <source>
        <strain evidence="2 3">DSM 23609</strain>
    </source>
</reference>
<name>A0A1I2J693_9GAMM</name>
<evidence type="ECO:0000313" key="3">
    <source>
        <dbReference type="Proteomes" id="UP000199771"/>
    </source>
</evidence>
<accession>A0A1I2J693</accession>
<dbReference type="Pfam" id="PF14343">
    <property type="entry name" value="PrcB_C"/>
    <property type="match status" value="1"/>
</dbReference>
<protein>
    <submittedName>
        <fullName evidence="2">PrcB C-terminal</fullName>
    </submittedName>
</protein>
<organism evidence="2 3">
    <name type="scientific">Fontimonas thermophila</name>
    <dbReference type="NCBI Taxonomy" id="1076937"/>
    <lineage>
        <taxon>Bacteria</taxon>
        <taxon>Pseudomonadati</taxon>
        <taxon>Pseudomonadota</taxon>
        <taxon>Gammaproteobacteria</taxon>
        <taxon>Nevskiales</taxon>
        <taxon>Nevskiaceae</taxon>
        <taxon>Fontimonas</taxon>
    </lineage>
</organism>
<proteinExistence type="predicted"/>
<keyword evidence="3" id="KW-1185">Reference proteome</keyword>
<dbReference type="InterPro" id="IPR025748">
    <property type="entry name" value="PrcB_C_dom"/>
</dbReference>
<evidence type="ECO:0000259" key="1">
    <source>
        <dbReference type="Pfam" id="PF14343"/>
    </source>
</evidence>